<evidence type="ECO:0000313" key="3">
    <source>
        <dbReference type="Proteomes" id="UP000719412"/>
    </source>
</evidence>
<dbReference type="Proteomes" id="UP000719412">
    <property type="component" value="Unassembled WGS sequence"/>
</dbReference>
<reference evidence="2" key="1">
    <citation type="journal article" date="2020" name="J Insects Food Feed">
        <title>The yellow mealworm (Tenebrio molitor) genome: a resource for the emerging insects as food and feed industry.</title>
        <authorList>
            <person name="Eriksson T."/>
            <person name="Andere A."/>
            <person name="Kelstrup H."/>
            <person name="Emery V."/>
            <person name="Picard C."/>
        </authorList>
    </citation>
    <scope>NUCLEOTIDE SEQUENCE</scope>
    <source>
        <strain evidence="2">Stoneville</strain>
        <tissue evidence="2">Whole head</tissue>
    </source>
</reference>
<protein>
    <submittedName>
        <fullName evidence="2">Uncharacterized protein</fullName>
    </submittedName>
</protein>
<keyword evidence="3" id="KW-1185">Reference proteome</keyword>
<evidence type="ECO:0000256" key="1">
    <source>
        <dbReference type="SAM" id="SignalP"/>
    </source>
</evidence>
<organism evidence="2 3">
    <name type="scientific">Tenebrio molitor</name>
    <name type="common">Yellow mealworm beetle</name>
    <dbReference type="NCBI Taxonomy" id="7067"/>
    <lineage>
        <taxon>Eukaryota</taxon>
        <taxon>Metazoa</taxon>
        <taxon>Ecdysozoa</taxon>
        <taxon>Arthropoda</taxon>
        <taxon>Hexapoda</taxon>
        <taxon>Insecta</taxon>
        <taxon>Pterygota</taxon>
        <taxon>Neoptera</taxon>
        <taxon>Endopterygota</taxon>
        <taxon>Coleoptera</taxon>
        <taxon>Polyphaga</taxon>
        <taxon>Cucujiformia</taxon>
        <taxon>Tenebrionidae</taxon>
        <taxon>Tenebrio</taxon>
    </lineage>
</organism>
<proteinExistence type="predicted"/>
<evidence type="ECO:0000313" key="2">
    <source>
        <dbReference type="EMBL" id="KAH0809185.1"/>
    </source>
</evidence>
<keyword evidence="1" id="KW-0732">Signal</keyword>
<sequence length="137" mass="15120">MKYLIFAFVLVLAMAAVQASVIAAPAIATGVVAGPAVVAGPVWGHAGWAGGWGHRVCVDLQQKLIFISKSASFKFFSPEDYLYDPVDQTPGIGGRTGVPFPIRLRRTINPERLYRIRWEESERDVRPEDVPATRLIR</sequence>
<comment type="caution">
    <text evidence="2">The sequence shown here is derived from an EMBL/GenBank/DDBJ whole genome shotgun (WGS) entry which is preliminary data.</text>
</comment>
<name>A0A8J6GZU9_TENMO</name>
<feature type="signal peptide" evidence="1">
    <location>
        <begin position="1"/>
        <end position="19"/>
    </location>
</feature>
<dbReference type="EMBL" id="JABDTM020028285">
    <property type="protein sequence ID" value="KAH0809185.1"/>
    <property type="molecule type" value="Genomic_DNA"/>
</dbReference>
<accession>A0A8J6GZU9</accession>
<reference evidence="2" key="2">
    <citation type="submission" date="2021-08" db="EMBL/GenBank/DDBJ databases">
        <authorList>
            <person name="Eriksson T."/>
        </authorList>
    </citation>
    <scope>NUCLEOTIDE SEQUENCE</scope>
    <source>
        <strain evidence="2">Stoneville</strain>
        <tissue evidence="2">Whole head</tissue>
    </source>
</reference>
<gene>
    <name evidence="2" type="ORF">GEV33_013604</name>
</gene>
<dbReference type="AlphaFoldDB" id="A0A8J6GZU9"/>
<feature type="chain" id="PRO_5035279042" evidence="1">
    <location>
        <begin position="20"/>
        <end position="137"/>
    </location>
</feature>